<feature type="chain" id="PRO_5015412780" evidence="2">
    <location>
        <begin position="20"/>
        <end position="292"/>
    </location>
</feature>
<sequence>MRTSLLLSLLLLAARSVHAQAGEGGKQHHRLQVSSHQCGLSTQFNVLADGGGIWLYRDSGSPREVFFHNGELSVDHKVRQVGAGDAQRLREMEKEARVLMPQVADVAHAVVDVSYDALGGVVEVMTGSWLNARKIERLRKRANGYVDGTLGKGRWDQDAFDGNFEKYVEDEAEEFKGSIARHILWRMVAGRSDAMDERADKMGDELDAKLEAQREAIEAKADALCAQVEKLRQLQDALQFRYEGQPLQMLTPVQNGRRDGDVDGADDDAGPKPENGDKPRDDANKVQTIQRK</sequence>
<keyword evidence="4" id="KW-1185">Reference proteome</keyword>
<dbReference type="RefSeq" id="WP_053057276.1">
    <property type="nucleotide sequence ID" value="NZ_JBHRWS010000001.1"/>
</dbReference>
<evidence type="ECO:0000256" key="2">
    <source>
        <dbReference type="SAM" id="SignalP"/>
    </source>
</evidence>
<dbReference type="EMBL" id="MDEG01000007">
    <property type="protein sequence ID" value="PPU97669.1"/>
    <property type="molecule type" value="Genomic_DNA"/>
</dbReference>
<dbReference type="Proteomes" id="UP000238261">
    <property type="component" value="Unassembled WGS sequence"/>
</dbReference>
<feature type="signal peptide" evidence="2">
    <location>
        <begin position="1"/>
        <end position="19"/>
    </location>
</feature>
<dbReference type="OrthoDB" id="5949813at2"/>
<proteinExistence type="predicted"/>
<feature type="region of interest" description="Disordered" evidence="1">
    <location>
        <begin position="249"/>
        <end position="292"/>
    </location>
</feature>
<dbReference type="AlphaFoldDB" id="A0A2S7EX09"/>
<evidence type="ECO:0000313" key="4">
    <source>
        <dbReference type="Proteomes" id="UP000238261"/>
    </source>
</evidence>
<dbReference type="InterPro" id="IPR021307">
    <property type="entry name" value="DUF2884"/>
</dbReference>
<keyword evidence="2" id="KW-0732">Signal</keyword>
<protein>
    <submittedName>
        <fullName evidence="3">DUF2884 domain-containing protein</fullName>
    </submittedName>
</protein>
<accession>A0A2S7EX09</accession>
<name>A0A2S7EX09_9XANT</name>
<comment type="caution">
    <text evidence="3">The sequence shown here is derived from an EMBL/GenBank/DDBJ whole genome shotgun (WGS) entry which is preliminary data.</text>
</comment>
<feature type="compositionally biased region" description="Basic and acidic residues" evidence="1">
    <location>
        <begin position="269"/>
        <end position="284"/>
    </location>
</feature>
<dbReference type="Pfam" id="PF11101">
    <property type="entry name" value="DUF2884"/>
    <property type="match status" value="1"/>
</dbReference>
<organism evidence="3 4">
    <name type="scientific">Xanthomonas hyacinthi</name>
    <dbReference type="NCBI Taxonomy" id="56455"/>
    <lineage>
        <taxon>Bacteria</taxon>
        <taxon>Pseudomonadati</taxon>
        <taxon>Pseudomonadota</taxon>
        <taxon>Gammaproteobacteria</taxon>
        <taxon>Lysobacterales</taxon>
        <taxon>Lysobacteraceae</taxon>
        <taxon>Xanthomonas</taxon>
    </lineage>
</organism>
<evidence type="ECO:0000256" key="1">
    <source>
        <dbReference type="SAM" id="MobiDB-lite"/>
    </source>
</evidence>
<evidence type="ECO:0000313" key="3">
    <source>
        <dbReference type="EMBL" id="PPU97669.1"/>
    </source>
</evidence>
<reference evidence="4" key="1">
    <citation type="submission" date="2016-08" db="EMBL/GenBank/DDBJ databases">
        <authorList>
            <person name="Merda D."/>
            <person name="Briand M."/>
            <person name="Taghouti G."/>
            <person name="Carrere S."/>
            <person name="Gouzy J."/>
            <person name="Portier P."/>
            <person name="Jacques M.-A."/>
            <person name="Fischer-Le Saux M."/>
        </authorList>
    </citation>
    <scope>NUCLEOTIDE SEQUENCE [LARGE SCALE GENOMIC DNA]</scope>
    <source>
        <strain evidence="4">CFBP1156</strain>
    </source>
</reference>
<gene>
    <name evidence="3" type="ORF">XhyaCFBP1156_09950</name>
</gene>